<name>A0A9N9HW01_9GLOM</name>
<protein>
    <submittedName>
        <fullName evidence="1">2145_t:CDS:1</fullName>
    </submittedName>
</protein>
<feature type="non-terminal residue" evidence="1">
    <location>
        <position position="1"/>
    </location>
</feature>
<dbReference type="AlphaFoldDB" id="A0A9N9HW01"/>
<comment type="caution">
    <text evidence="1">The sequence shown here is derived from an EMBL/GenBank/DDBJ whole genome shotgun (WGS) entry which is preliminary data.</text>
</comment>
<reference evidence="1" key="1">
    <citation type="submission" date="2021-06" db="EMBL/GenBank/DDBJ databases">
        <authorList>
            <person name="Kallberg Y."/>
            <person name="Tangrot J."/>
            <person name="Rosling A."/>
        </authorList>
    </citation>
    <scope>NUCLEOTIDE SEQUENCE</scope>
    <source>
        <strain evidence="1">CL551</strain>
    </source>
</reference>
<sequence>DEVVNEVGLKIDNNDISDAEIYNPINKLDVVGEQVKVTDVFVVDFPEKSLRLDDPWLQLNEAKIDFVNKNLTLLDDVDVPLVVKSEIPALVQG</sequence>
<evidence type="ECO:0000313" key="2">
    <source>
        <dbReference type="Proteomes" id="UP000789342"/>
    </source>
</evidence>
<gene>
    <name evidence="1" type="ORF">AMORRO_LOCUS12578</name>
</gene>
<organism evidence="1 2">
    <name type="scientific">Acaulospora morrowiae</name>
    <dbReference type="NCBI Taxonomy" id="94023"/>
    <lineage>
        <taxon>Eukaryota</taxon>
        <taxon>Fungi</taxon>
        <taxon>Fungi incertae sedis</taxon>
        <taxon>Mucoromycota</taxon>
        <taxon>Glomeromycotina</taxon>
        <taxon>Glomeromycetes</taxon>
        <taxon>Diversisporales</taxon>
        <taxon>Acaulosporaceae</taxon>
        <taxon>Acaulospora</taxon>
    </lineage>
</organism>
<proteinExistence type="predicted"/>
<accession>A0A9N9HW01</accession>
<dbReference type="Proteomes" id="UP000789342">
    <property type="component" value="Unassembled WGS sequence"/>
</dbReference>
<keyword evidence="2" id="KW-1185">Reference proteome</keyword>
<evidence type="ECO:0000313" key="1">
    <source>
        <dbReference type="EMBL" id="CAG8708884.1"/>
    </source>
</evidence>
<dbReference type="EMBL" id="CAJVPV010018837">
    <property type="protein sequence ID" value="CAG8708884.1"/>
    <property type="molecule type" value="Genomic_DNA"/>
</dbReference>